<evidence type="ECO:0000256" key="4">
    <source>
        <dbReference type="ARBA" id="ARBA00022989"/>
    </source>
</evidence>
<dbReference type="PANTHER" id="PTHR30509">
    <property type="entry name" value="P-HYDROXYBENZOIC ACID EFFLUX PUMP SUBUNIT-RELATED"/>
    <property type="match status" value="1"/>
</dbReference>
<feature type="transmembrane region" description="Helical" evidence="7">
    <location>
        <begin position="438"/>
        <end position="457"/>
    </location>
</feature>
<proteinExistence type="inferred from homology"/>
<feature type="transmembrane region" description="Helical" evidence="7">
    <location>
        <begin position="83"/>
        <end position="102"/>
    </location>
</feature>
<feature type="transmembrane region" description="Helical" evidence="7">
    <location>
        <begin position="494"/>
        <end position="512"/>
    </location>
</feature>
<evidence type="ECO:0000256" key="7">
    <source>
        <dbReference type="SAM" id="Phobius"/>
    </source>
</evidence>
<protein>
    <recommendedName>
        <fullName evidence="8">Integral membrane bound transporter domain-containing protein</fullName>
    </recommendedName>
</protein>
<feature type="transmembrane region" description="Helical" evidence="7">
    <location>
        <begin position="386"/>
        <end position="404"/>
    </location>
</feature>
<dbReference type="OrthoDB" id="105720at2"/>
<accession>A0A4V1BZM3</accession>
<evidence type="ECO:0000313" key="9">
    <source>
        <dbReference type="EMBL" id="QBY55822.1"/>
    </source>
</evidence>
<keyword evidence="4 7" id="KW-1133">Transmembrane helix</keyword>
<feature type="transmembrane region" description="Helical" evidence="7">
    <location>
        <begin position="361"/>
        <end position="380"/>
    </location>
</feature>
<geneLocation type="plasmid" evidence="9">
    <name>unnamed1</name>
</geneLocation>
<dbReference type="PANTHER" id="PTHR30509:SF9">
    <property type="entry name" value="MULTIDRUG RESISTANCE PROTEIN MDTO"/>
    <property type="match status" value="1"/>
</dbReference>
<keyword evidence="3 7" id="KW-0812">Transmembrane</keyword>
<keyword evidence="2" id="KW-1003">Cell membrane</keyword>
<name>A0A4V1BZM3_9BURK</name>
<dbReference type="InterPro" id="IPR049453">
    <property type="entry name" value="Memb_transporter_dom"/>
</dbReference>
<feature type="transmembrane region" description="Helical" evidence="7">
    <location>
        <begin position="132"/>
        <end position="148"/>
    </location>
</feature>
<keyword evidence="9" id="KW-0614">Plasmid</keyword>
<feature type="transmembrane region" description="Helical" evidence="7">
    <location>
        <begin position="160"/>
        <end position="183"/>
    </location>
</feature>
<dbReference type="RefSeq" id="WP_135707015.1">
    <property type="nucleotide sequence ID" value="NZ_CP038636.1"/>
</dbReference>
<dbReference type="GO" id="GO:0005886">
    <property type="term" value="C:plasma membrane"/>
    <property type="evidence" value="ECO:0007669"/>
    <property type="project" value="UniProtKB-SubCell"/>
</dbReference>
<feature type="domain" description="Integral membrane bound transporter" evidence="8">
    <location>
        <begin position="375"/>
        <end position="507"/>
    </location>
</feature>
<comment type="similarity">
    <text evidence="6">Belongs to the YccS/YhfK family.</text>
</comment>
<dbReference type="KEGG" id="cox:E0W60_33250"/>
<dbReference type="Proteomes" id="UP000295294">
    <property type="component" value="Plasmid unnamed1"/>
</dbReference>
<dbReference type="Pfam" id="PF13515">
    <property type="entry name" value="FUSC_2"/>
    <property type="match status" value="1"/>
</dbReference>
<gene>
    <name evidence="9" type="ORF">E0W60_33250</name>
</gene>
<feature type="transmembrane region" description="Helical" evidence="7">
    <location>
        <begin position="411"/>
        <end position="432"/>
    </location>
</feature>
<feature type="transmembrane region" description="Helical" evidence="7">
    <location>
        <begin position="38"/>
        <end position="71"/>
    </location>
</feature>
<evidence type="ECO:0000259" key="8">
    <source>
        <dbReference type="Pfam" id="PF13515"/>
    </source>
</evidence>
<evidence type="ECO:0000313" key="10">
    <source>
        <dbReference type="Proteomes" id="UP000295294"/>
    </source>
</evidence>
<evidence type="ECO:0000256" key="2">
    <source>
        <dbReference type="ARBA" id="ARBA00022475"/>
    </source>
</evidence>
<feature type="transmembrane region" description="Helical" evidence="7">
    <location>
        <begin position="108"/>
        <end position="125"/>
    </location>
</feature>
<dbReference type="AlphaFoldDB" id="A0A4V1BZM3"/>
<sequence length="700" mass="76158">MNIQAADHQREVLASVLAVVPAWLRAELAPFPGRVEALWRFLLSTTLVVVISMALQVPFLPLSLVMVFFTAQENTVLTRLSGIVMLIGTTIAVVAGLLLLKFTINYPLLRILAACALAFCGMYFMRISKLGAMGYLLALFVFYFQSFVDQSMSPEALVRALLWVWIAITYPILLTITVNFLFLPSRPARLLTEEMRRQIDHVLAQLEAHRTHTAARPLGTESVARAVLLLHRHLAFAVQGDQAWQRDRAYHLARVAAIDRLHTAASHLSRLPLTALSPEQAEQIVALQSHCRALRTSLADDTPFTCDPDLAGTRPVAGPLDTVLREMGHALQAIGEAELLPAAAPQSKEGWIARDAFTNGAYGRFALKTVLGAVLCYVFYTAVQWPGIHTSMLTCFILALPSLGATSHKGLTRVVGCALGSVVALAAAVFIMPHLDTITGLLAVTLPVIAIGAWIAAGSPRTNYIGVQFVFAFALSQLGRFGPTTDLTEIRDRMIGILIGVGVSIAISTVLWPEREGDALMRLLARLLRSVADVARAGQAADRRTRRDAIDKARLRGWSLLTQNKEMQARVALEPGWQYAHDAVTPEVTTALAQTQEILFAVNWLYAQVESAGPVLPQATADAFRAWLEHVAVRLERIAGQFEHPDEPAWHAADVIPALPADIIGAGAASTGSLGEILQAARVLDERIAQLDRCPPAPVH</sequence>
<organism evidence="9 10">
    <name type="scientific">Cupriavidus oxalaticus</name>
    <dbReference type="NCBI Taxonomy" id="96344"/>
    <lineage>
        <taxon>Bacteria</taxon>
        <taxon>Pseudomonadati</taxon>
        <taxon>Pseudomonadota</taxon>
        <taxon>Betaproteobacteria</taxon>
        <taxon>Burkholderiales</taxon>
        <taxon>Burkholderiaceae</taxon>
        <taxon>Cupriavidus</taxon>
    </lineage>
</organism>
<reference evidence="9 10" key="1">
    <citation type="submission" date="2019-03" db="EMBL/GenBank/DDBJ databases">
        <title>Efficiently degradation of phenoxyalkanoic acid herbicides by Cupriavidus oxalaticus strain X32.</title>
        <authorList>
            <person name="Sheng X."/>
        </authorList>
    </citation>
    <scope>NUCLEOTIDE SEQUENCE [LARGE SCALE GENOMIC DNA]</scope>
    <source>
        <strain evidence="9 10">X32</strain>
        <plasmid evidence="9 10">unnamed1</plasmid>
    </source>
</reference>
<keyword evidence="5 7" id="KW-0472">Membrane</keyword>
<evidence type="ECO:0000256" key="1">
    <source>
        <dbReference type="ARBA" id="ARBA00004651"/>
    </source>
</evidence>
<evidence type="ECO:0000256" key="6">
    <source>
        <dbReference type="ARBA" id="ARBA00043993"/>
    </source>
</evidence>
<comment type="subcellular location">
    <subcellularLocation>
        <location evidence="1">Cell membrane</location>
        <topology evidence="1">Multi-pass membrane protein</topology>
    </subcellularLocation>
</comment>
<dbReference type="EMBL" id="CP038636">
    <property type="protein sequence ID" value="QBY55822.1"/>
    <property type="molecule type" value="Genomic_DNA"/>
</dbReference>
<evidence type="ECO:0000256" key="5">
    <source>
        <dbReference type="ARBA" id="ARBA00023136"/>
    </source>
</evidence>
<evidence type="ECO:0000256" key="3">
    <source>
        <dbReference type="ARBA" id="ARBA00022692"/>
    </source>
</evidence>